<protein>
    <submittedName>
        <fullName evidence="2">SEFIR domain-containing protein</fullName>
    </submittedName>
</protein>
<feature type="domain" description="SEFIR" evidence="1">
    <location>
        <begin position="4"/>
        <end position="136"/>
    </location>
</feature>
<dbReference type="RefSeq" id="WP_084234499.1">
    <property type="nucleotide sequence ID" value="NZ_FWXW01000004.1"/>
</dbReference>
<dbReference type="AlphaFoldDB" id="A0A1W2ALC5"/>
<dbReference type="PROSITE" id="PS51534">
    <property type="entry name" value="SEFIR"/>
    <property type="match status" value="1"/>
</dbReference>
<dbReference type="EMBL" id="FWXW01000004">
    <property type="protein sequence ID" value="SMC61495.1"/>
    <property type="molecule type" value="Genomic_DNA"/>
</dbReference>
<dbReference type="InterPro" id="IPR000157">
    <property type="entry name" value="TIR_dom"/>
</dbReference>
<dbReference type="GO" id="GO:0007165">
    <property type="term" value="P:signal transduction"/>
    <property type="evidence" value="ECO:0007669"/>
    <property type="project" value="InterPro"/>
</dbReference>
<name>A0A1W2ALC5_9FIRM</name>
<dbReference type="InterPro" id="IPR013568">
    <property type="entry name" value="SEFIR_dom"/>
</dbReference>
<dbReference type="STRING" id="1122930.SAMN02745168_1812"/>
<keyword evidence="3" id="KW-1185">Reference proteome</keyword>
<sequence length="310" mass="35407">MAENIKVFISYSWDSEEHKQWVKSLTDKLIQDGVDASLDQYDLTLGDRLPHFMEQRIAESNHVLIICTPKYKIKSDQRAGGVGYEGHIISGELLSSRNESKFIPVIREGTPFTSMPKCLEGKLAIDLTGDRNFNDDHNYKDLITTLYGNRSKPPMGTKPAYIPNSSKPVSQGFDSSEDIKILGIITDEVTVPKNDGTRGSALYKIPFKLSKKPSDIWKKIFVATWNMPPSFTSMHRPKIASVFGDTVYLDGTTIEEVRDYHRKTLLLCVEEANKKEKLILAEEERRRKRQEEFEKTQSQKINDVIKDIEF</sequence>
<dbReference type="InterPro" id="IPR035897">
    <property type="entry name" value="Toll_tir_struct_dom_sf"/>
</dbReference>
<dbReference type="Proteomes" id="UP000192790">
    <property type="component" value="Unassembled WGS sequence"/>
</dbReference>
<evidence type="ECO:0000313" key="3">
    <source>
        <dbReference type="Proteomes" id="UP000192790"/>
    </source>
</evidence>
<proteinExistence type="predicted"/>
<dbReference type="Pfam" id="PF13676">
    <property type="entry name" value="TIR_2"/>
    <property type="match status" value="1"/>
</dbReference>
<dbReference type="Gene3D" id="3.40.50.10140">
    <property type="entry name" value="Toll/interleukin-1 receptor homology (TIR) domain"/>
    <property type="match status" value="1"/>
</dbReference>
<organism evidence="2 3">
    <name type="scientific">Papillibacter cinnamivorans DSM 12816</name>
    <dbReference type="NCBI Taxonomy" id="1122930"/>
    <lineage>
        <taxon>Bacteria</taxon>
        <taxon>Bacillati</taxon>
        <taxon>Bacillota</taxon>
        <taxon>Clostridia</taxon>
        <taxon>Eubacteriales</taxon>
        <taxon>Oscillospiraceae</taxon>
        <taxon>Papillibacter</taxon>
    </lineage>
</organism>
<reference evidence="2 3" key="1">
    <citation type="submission" date="2017-04" db="EMBL/GenBank/DDBJ databases">
        <authorList>
            <person name="Afonso C.L."/>
            <person name="Miller P.J."/>
            <person name="Scott M.A."/>
            <person name="Spackman E."/>
            <person name="Goraichik I."/>
            <person name="Dimitrov K.M."/>
            <person name="Suarez D.L."/>
            <person name="Swayne D.E."/>
        </authorList>
    </citation>
    <scope>NUCLEOTIDE SEQUENCE [LARGE SCALE GENOMIC DNA]</scope>
    <source>
        <strain evidence="2 3">DSM 12816</strain>
    </source>
</reference>
<dbReference type="OrthoDB" id="5149141at2"/>
<evidence type="ECO:0000259" key="1">
    <source>
        <dbReference type="PROSITE" id="PS51534"/>
    </source>
</evidence>
<accession>A0A1W2ALC5</accession>
<evidence type="ECO:0000313" key="2">
    <source>
        <dbReference type="EMBL" id="SMC61495.1"/>
    </source>
</evidence>
<dbReference type="SUPFAM" id="SSF52200">
    <property type="entry name" value="Toll/Interleukin receptor TIR domain"/>
    <property type="match status" value="1"/>
</dbReference>
<gene>
    <name evidence="2" type="ORF">SAMN02745168_1812</name>
</gene>